<evidence type="ECO:0000313" key="2">
    <source>
        <dbReference type="EMBL" id="NRF69467.1"/>
    </source>
</evidence>
<dbReference type="PANTHER" id="PTHR12461">
    <property type="entry name" value="HYPOXIA-INDUCIBLE FACTOR 1 ALPHA INHIBITOR-RELATED"/>
    <property type="match status" value="1"/>
</dbReference>
<protein>
    <submittedName>
        <fullName evidence="2">Cupin-like domain-containing protein</fullName>
    </submittedName>
</protein>
<dbReference type="InterPro" id="IPR003347">
    <property type="entry name" value="JmjC_dom"/>
</dbReference>
<dbReference type="PANTHER" id="PTHR12461:SF105">
    <property type="entry name" value="HYPOXIA-INDUCIBLE FACTOR 1-ALPHA INHIBITOR"/>
    <property type="match status" value="1"/>
</dbReference>
<comment type="caution">
    <text evidence="2">The sequence shown here is derived from an EMBL/GenBank/DDBJ whole genome shotgun (WGS) entry which is preliminary data.</text>
</comment>
<accession>A0ABX2ELE3</accession>
<evidence type="ECO:0000259" key="1">
    <source>
        <dbReference type="PROSITE" id="PS51184"/>
    </source>
</evidence>
<proteinExistence type="predicted"/>
<sequence>MPIIPRQRGIDAARFAHELMPAYRPVVLEGLVDHWPAVAEGARGADALAQYLAGFASSHPVDAVMVPPGRGGRIFYDETLAGFNFLRRQLPVSALLEQVLRYRHFDAPPSVAVQSALISDCLPGFAERHLNPLLPASVAPRLWLGNRIVTPAHFDESCNIACVVAGRRRFTLFEPGRIADLYIGPLGFAPTGTPISLVDFDAVDETRFPRFRSALADAWVAELAPGDALYIPPLWWHHVRSLDAFNLMVNYWWPGGGAATGSALDVLLHAVMVLRPLPAEQRAAWAQLFAHYVFGPEGAAVDHLPPERRAMLATMRPALAEDIRAFLRSKLDPAS</sequence>
<dbReference type="Pfam" id="PF13621">
    <property type="entry name" value="Cupin_8"/>
    <property type="match status" value="1"/>
</dbReference>
<evidence type="ECO:0000313" key="3">
    <source>
        <dbReference type="Proteomes" id="UP000737171"/>
    </source>
</evidence>
<dbReference type="Proteomes" id="UP000737171">
    <property type="component" value="Unassembled WGS sequence"/>
</dbReference>
<dbReference type="SUPFAM" id="SSF51197">
    <property type="entry name" value="Clavaminate synthase-like"/>
    <property type="match status" value="1"/>
</dbReference>
<organism evidence="2 3">
    <name type="scientific">Pseudaquabacterium terrae</name>
    <dbReference type="NCBI Taxonomy" id="2732868"/>
    <lineage>
        <taxon>Bacteria</taxon>
        <taxon>Pseudomonadati</taxon>
        <taxon>Pseudomonadota</taxon>
        <taxon>Betaproteobacteria</taxon>
        <taxon>Burkholderiales</taxon>
        <taxon>Sphaerotilaceae</taxon>
        <taxon>Pseudaquabacterium</taxon>
    </lineage>
</organism>
<dbReference type="Gene3D" id="2.60.120.650">
    <property type="entry name" value="Cupin"/>
    <property type="match status" value="1"/>
</dbReference>
<dbReference type="EMBL" id="JABRWJ010000006">
    <property type="protein sequence ID" value="NRF69467.1"/>
    <property type="molecule type" value="Genomic_DNA"/>
</dbReference>
<dbReference type="InterPro" id="IPR041667">
    <property type="entry name" value="Cupin_8"/>
</dbReference>
<dbReference type="PROSITE" id="PS51184">
    <property type="entry name" value="JMJC"/>
    <property type="match status" value="1"/>
</dbReference>
<name>A0ABX2ELE3_9BURK</name>
<gene>
    <name evidence="2" type="ORF">HLB44_20915</name>
</gene>
<dbReference type="RefSeq" id="WP_173126394.1">
    <property type="nucleotide sequence ID" value="NZ_JABRWJ010000006.1"/>
</dbReference>
<feature type="domain" description="JmjC" evidence="1">
    <location>
        <begin position="97"/>
        <end position="268"/>
    </location>
</feature>
<dbReference type="SMART" id="SM00558">
    <property type="entry name" value="JmjC"/>
    <property type="match status" value="1"/>
</dbReference>
<reference evidence="2 3" key="1">
    <citation type="submission" date="2020-05" db="EMBL/GenBank/DDBJ databases">
        <title>Aquincola sp. isolate from soil.</title>
        <authorList>
            <person name="Han J."/>
            <person name="Kim D.-U."/>
        </authorList>
    </citation>
    <scope>NUCLEOTIDE SEQUENCE [LARGE SCALE GENOMIC DNA]</scope>
    <source>
        <strain evidence="2 3">S2</strain>
    </source>
</reference>
<keyword evidence="3" id="KW-1185">Reference proteome</keyword>